<dbReference type="SUPFAM" id="SSF54373">
    <property type="entry name" value="FAD-linked reductases, C-terminal domain"/>
    <property type="match status" value="1"/>
</dbReference>
<dbReference type="Pfam" id="PF01266">
    <property type="entry name" value="DAO"/>
    <property type="match status" value="1"/>
</dbReference>
<keyword evidence="9" id="KW-1185">Reference proteome</keyword>
<feature type="binding site" evidence="6">
    <location>
        <position position="283"/>
    </location>
    <ligand>
        <name>D-serine</name>
        <dbReference type="ChEBI" id="CHEBI:35247"/>
    </ligand>
</feature>
<evidence type="ECO:0000259" key="7">
    <source>
        <dbReference type="Pfam" id="PF01266"/>
    </source>
</evidence>
<feature type="domain" description="FAD dependent oxidoreductase" evidence="7">
    <location>
        <begin position="8"/>
        <end position="328"/>
    </location>
</feature>
<feature type="binding site" evidence="6">
    <location>
        <position position="189"/>
    </location>
    <ligand>
        <name>FAD</name>
        <dbReference type="ChEBI" id="CHEBI:57692"/>
    </ligand>
</feature>
<dbReference type="EMBL" id="LR899684">
    <property type="protein sequence ID" value="CAD7241711.1"/>
    <property type="molecule type" value="Genomic_DNA"/>
</dbReference>
<dbReference type="PANTHER" id="PTHR11530">
    <property type="entry name" value="D-AMINO ACID OXIDASE"/>
    <property type="match status" value="1"/>
</dbReference>
<dbReference type="PIRSF" id="PIRSF000189">
    <property type="entry name" value="D-aa_oxidase"/>
    <property type="match status" value="1"/>
</dbReference>
<dbReference type="SUPFAM" id="SSF51971">
    <property type="entry name" value="Nucleotide-binding domain"/>
    <property type="match status" value="1"/>
</dbReference>
<reference evidence="8" key="1">
    <citation type="submission" date="2020-11" db="EMBL/GenBank/DDBJ databases">
        <authorList>
            <person name="Tran Van P."/>
        </authorList>
    </citation>
    <scope>NUCLEOTIDE SEQUENCE</scope>
</reference>
<sequence length="346" mass="38726">MASGSGRRICVIGGGVSGLTTALTIKEEMPHARLMVIADKLIKGTASEDPGGFYRPPGVYMGPTPEITTRWCEDSYRVYQKILRSPDRVQAGMTEFPVYQYISSDKFGESPTMRRIFPSFRSMTTEELGLCPGNWIGGNYFVSFSMEMTMFMPYLLERVKALGAEVIEKKVSNFSELLPMGFDLVFNCTGTGAKWLCNDPYVVPVRGQLFKVKAPWIKAAFYKDVDTHIIPNVNELSVGGVRGYESWEEEWNPHDAASIWERATSLVPSLKRATVVRHWVGFRPTRYQVRCEKEVLTYGQQSLKVVHNYGHGAYGVTLAPGCARHAVRLGQQMLQGNINNLPSSNL</sequence>
<evidence type="ECO:0000256" key="3">
    <source>
        <dbReference type="ARBA" id="ARBA00022630"/>
    </source>
</evidence>
<protein>
    <recommendedName>
        <fullName evidence="7">FAD dependent oxidoreductase domain-containing protein</fullName>
    </recommendedName>
</protein>
<dbReference type="AlphaFoldDB" id="A0A7R8X0I3"/>
<dbReference type="OrthoDB" id="2015447at2759"/>
<dbReference type="Proteomes" id="UP000677054">
    <property type="component" value="Unassembled WGS sequence"/>
</dbReference>
<proteinExistence type="inferred from homology"/>
<dbReference type="Gene3D" id="3.30.9.10">
    <property type="entry name" value="D-Amino Acid Oxidase, subunit A, domain 2"/>
    <property type="match status" value="1"/>
</dbReference>
<keyword evidence="3" id="KW-0285">Flavoprotein</keyword>
<gene>
    <name evidence="8" type="ORF">DSTB1V02_LOCUS1692</name>
</gene>
<dbReference type="Gene3D" id="3.40.50.720">
    <property type="entry name" value="NAD(P)-binding Rossmann-like Domain"/>
    <property type="match status" value="1"/>
</dbReference>
<comment type="similarity">
    <text evidence="2">Belongs to the DAMOX/DASOX family.</text>
</comment>
<dbReference type="InterPro" id="IPR023209">
    <property type="entry name" value="DAO"/>
</dbReference>
<dbReference type="GO" id="GO:0071949">
    <property type="term" value="F:FAD binding"/>
    <property type="evidence" value="ECO:0007669"/>
    <property type="project" value="InterPro"/>
</dbReference>
<keyword evidence="4 6" id="KW-0274">FAD</keyword>
<organism evidence="8">
    <name type="scientific">Darwinula stevensoni</name>
    <dbReference type="NCBI Taxonomy" id="69355"/>
    <lineage>
        <taxon>Eukaryota</taxon>
        <taxon>Metazoa</taxon>
        <taxon>Ecdysozoa</taxon>
        <taxon>Arthropoda</taxon>
        <taxon>Crustacea</taxon>
        <taxon>Oligostraca</taxon>
        <taxon>Ostracoda</taxon>
        <taxon>Podocopa</taxon>
        <taxon>Podocopida</taxon>
        <taxon>Darwinulocopina</taxon>
        <taxon>Darwinuloidea</taxon>
        <taxon>Darwinulidae</taxon>
        <taxon>Darwinula</taxon>
    </lineage>
</organism>
<comment type="cofactor">
    <cofactor evidence="1 6">
        <name>FAD</name>
        <dbReference type="ChEBI" id="CHEBI:57692"/>
    </cofactor>
</comment>
<evidence type="ECO:0000256" key="2">
    <source>
        <dbReference type="ARBA" id="ARBA00006730"/>
    </source>
</evidence>
<evidence type="ECO:0000256" key="4">
    <source>
        <dbReference type="ARBA" id="ARBA00022827"/>
    </source>
</evidence>
<dbReference type="GO" id="GO:0019478">
    <property type="term" value="P:D-amino acid catabolic process"/>
    <property type="evidence" value="ECO:0007669"/>
    <property type="project" value="TreeGrafter"/>
</dbReference>
<accession>A0A7R8X0I3</accession>
<evidence type="ECO:0000256" key="5">
    <source>
        <dbReference type="ARBA" id="ARBA00023002"/>
    </source>
</evidence>
<evidence type="ECO:0000313" key="9">
    <source>
        <dbReference type="Proteomes" id="UP000677054"/>
    </source>
</evidence>
<dbReference type="GO" id="GO:0003884">
    <property type="term" value="F:D-amino-acid oxidase activity"/>
    <property type="evidence" value="ECO:0007669"/>
    <property type="project" value="InterPro"/>
</dbReference>
<name>A0A7R8X0I3_9CRUS</name>
<dbReference type="PANTHER" id="PTHR11530:SF17">
    <property type="entry name" value="RE49860P"/>
    <property type="match status" value="1"/>
</dbReference>
<dbReference type="EMBL" id="CAJPEV010000167">
    <property type="protein sequence ID" value="CAG0881713.1"/>
    <property type="molecule type" value="Genomic_DNA"/>
</dbReference>
<dbReference type="InterPro" id="IPR006181">
    <property type="entry name" value="D-amino_acid_oxidase_CS"/>
</dbReference>
<evidence type="ECO:0000256" key="1">
    <source>
        <dbReference type="ARBA" id="ARBA00001974"/>
    </source>
</evidence>
<dbReference type="InterPro" id="IPR006076">
    <property type="entry name" value="FAD-dep_OxRdtase"/>
</dbReference>
<feature type="binding site" evidence="6">
    <location>
        <position position="171"/>
    </location>
    <ligand>
        <name>FAD</name>
        <dbReference type="ChEBI" id="CHEBI:57692"/>
    </ligand>
</feature>
<evidence type="ECO:0000256" key="6">
    <source>
        <dbReference type="PIRSR" id="PIRSR000189-1"/>
    </source>
</evidence>
<dbReference type="GO" id="GO:0005737">
    <property type="term" value="C:cytoplasm"/>
    <property type="evidence" value="ECO:0007669"/>
    <property type="project" value="TreeGrafter"/>
</dbReference>
<keyword evidence="5" id="KW-0560">Oxidoreductase</keyword>
<evidence type="ECO:0000313" key="8">
    <source>
        <dbReference type="EMBL" id="CAD7241711.1"/>
    </source>
</evidence>
<dbReference type="PROSITE" id="PS00677">
    <property type="entry name" value="DAO"/>
    <property type="match status" value="1"/>
</dbReference>